<feature type="region of interest" description="Disordered" evidence="1">
    <location>
        <begin position="621"/>
        <end position="670"/>
    </location>
</feature>
<dbReference type="RefSeq" id="XP_022744248.1">
    <property type="nucleotide sequence ID" value="XM_022888513.1"/>
</dbReference>
<proteinExistence type="predicted"/>
<feature type="compositionally biased region" description="Low complexity" evidence="1">
    <location>
        <begin position="501"/>
        <end position="520"/>
    </location>
</feature>
<dbReference type="Proteomes" id="UP000515121">
    <property type="component" value="Unplaced"/>
</dbReference>
<organism evidence="2 5">
    <name type="scientific">Durio zibethinus</name>
    <name type="common">Durian</name>
    <dbReference type="NCBI Taxonomy" id="66656"/>
    <lineage>
        <taxon>Eukaryota</taxon>
        <taxon>Viridiplantae</taxon>
        <taxon>Streptophyta</taxon>
        <taxon>Embryophyta</taxon>
        <taxon>Tracheophyta</taxon>
        <taxon>Spermatophyta</taxon>
        <taxon>Magnoliopsida</taxon>
        <taxon>eudicotyledons</taxon>
        <taxon>Gunneridae</taxon>
        <taxon>Pentapetalae</taxon>
        <taxon>rosids</taxon>
        <taxon>malvids</taxon>
        <taxon>Malvales</taxon>
        <taxon>Malvaceae</taxon>
        <taxon>Helicteroideae</taxon>
        <taxon>Durio</taxon>
    </lineage>
</organism>
<dbReference type="GO" id="GO:0007623">
    <property type="term" value="P:circadian rhythm"/>
    <property type="evidence" value="ECO:0007669"/>
    <property type="project" value="InterPro"/>
</dbReference>
<feature type="compositionally biased region" description="Basic and acidic residues" evidence="1">
    <location>
        <begin position="655"/>
        <end position="670"/>
    </location>
</feature>
<sequence>MSDLFMYELEDNVWDEFGASDDHIVPHAVDEYGAQFKVQGDGRKKQQHEVIGVTGNADNTSKYGILGAKEKGLHTLTKNRMLEKGLWSHSPDGVFPSSGDNDSLKEVTSMASDDPRMSSHGLKTGNVVSVGGEFCADDPALVDKCATEDNNVYHFPLNQISQTDDDLSFFNNSHEEKENSDLLYYGWGDIGNFEDVDRMFRSCDSTFGLGSLSNEDDLCWFSSSQANEGSQDALSADAKLKSVPEHCATSRPDGAGPSTIDSNKNSVFLSDKVSSLNMSGNNSGLSHMSSLNASHTESESKDDLTPNELISPQIKQSRQLSASGERKDQHLENGGSFRQYGNIKQFSDVKDPFSDSSCQLFFPSGLQGHKQNIGPDSVSYIQTNIPFMHLSDSSPLDQISMCSTLSSTKSKINGHPSSTNESFYESNQVQSIESYCGPSFKVPAIITNEKRGKLHHQQDTQVPLNRNVKHAKRESQVGFCDSVTVQKQVCQSEQDEGKSEVGGVSVGKPVELDSSNAQESSYVSSVSDEVSLEATSFRQLQQVMEKLDVRTKLCIRDSLYRLARSAEQRHNGTNTKGGKRNDKDASGPLVAEETNKCNGFMDMETDTNPIDRSIAHLLFHRPSGPSLRPTTDTASFNSHGMVHGSISSPPGMAEKQIDHEETVAASDKKC</sequence>
<dbReference type="KEGG" id="dzi:111295130"/>
<evidence type="ECO:0000313" key="5">
    <source>
        <dbReference type="RefSeq" id="XP_022744256.1"/>
    </source>
</evidence>
<feature type="compositionally biased region" description="Polar residues" evidence="1">
    <location>
        <begin position="308"/>
        <end position="322"/>
    </location>
</feature>
<feature type="compositionally biased region" description="Polar residues" evidence="1">
    <location>
        <begin position="628"/>
        <end position="638"/>
    </location>
</feature>
<dbReference type="GeneID" id="111295130"/>
<name>A0A6P5YVV1_DURZI</name>
<dbReference type="InterPro" id="IPR039928">
    <property type="entry name" value="LNK"/>
</dbReference>
<evidence type="ECO:0000313" key="4">
    <source>
        <dbReference type="RefSeq" id="XP_022744248.1"/>
    </source>
</evidence>
<accession>A0A6P5YVV1</accession>
<feature type="region of interest" description="Disordered" evidence="1">
    <location>
        <begin position="566"/>
        <end position="590"/>
    </location>
</feature>
<dbReference type="OrthoDB" id="618331at2759"/>
<keyword evidence="2" id="KW-1185">Reference proteome</keyword>
<feature type="region of interest" description="Disordered" evidence="1">
    <location>
        <begin position="232"/>
        <end position="263"/>
    </location>
</feature>
<dbReference type="PANTHER" id="PTHR33334">
    <property type="entry name" value="PROTEIN LNK1"/>
    <property type="match status" value="1"/>
</dbReference>
<dbReference type="AlphaFoldDB" id="A0A6P5YVV1"/>
<protein>
    <submittedName>
        <fullName evidence="3 4">Protein LNK1-like isoform X1</fullName>
    </submittedName>
</protein>
<evidence type="ECO:0000313" key="2">
    <source>
        <dbReference type="Proteomes" id="UP000515121"/>
    </source>
</evidence>
<feature type="region of interest" description="Disordered" evidence="1">
    <location>
        <begin position="491"/>
        <end position="520"/>
    </location>
</feature>
<dbReference type="RefSeq" id="XP_022744256.1">
    <property type="nucleotide sequence ID" value="XM_022888521.1"/>
</dbReference>
<dbReference type="RefSeq" id="XP_022744241.1">
    <property type="nucleotide sequence ID" value="XM_022888506.1"/>
</dbReference>
<feature type="compositionally biased region" description="Low complexity" evidence="1">
    <location>
        <begin position="279"/>
        <end position="292"/>
    </location>
</feature>
<evidence type="ECO:0000256" key="1">
    <source>
        <dbReference type="SAM" id="MobiDB-lite"/>
    </source>
</evidence>
<feature type="region of interest" description="Disordered" evidence="1">
    <location>
        <begin position="279"/>
        <end position="338"/>
    </location>
</feature>
<dbReference type="PANTHER" id="PTHR33334:SF8">
    <property type="entry name" value="PROTEIN LNK1"/>
    <property type="match status" value="1"/>
</dbReference>
<dbReference type="GO" id="GO:0006355">
    <property type="term" value="P:regulation of DNA-templated transcription"/>
    <property type="evidence" value="ECO:0007669"/>
    <property type="project" value="InterPro"/>
</dbReference>
<gene>
    <name evidence="3 4 5" type="primary">LOC111295130</name>
</gene>
<evidence type="ECO:0000313" key="3">
    <source>
        <dbReference type="RefSeq" id="XP_022744241.1"/>
    </source>
</evidence>
<reference evidence="3 4" key="1">
    <citation type="submission" date="2025-04" db="UniProtKB">
        <authorList>
            <consortium name="RefSeq"/>
        </authorList>
    </citation>
    <scope>IDENTIFICATION</scope>
    <source>
        <tissue evidence="3 4">Fruit stalk</tissue>
    </source>
</reference>